<feature type="transmembrane region" description="Helical" evidence="1">
    <location>
        <begin position="273"/>
        <end position="292"/>
    </location>
</feature>
<feature type="transmembrane region" description="Helical" evidence="1">
    <location>
        <begin position="198"/>
        <end position="218"/>
    </location>
</feature>
<proteinExistence type="predicted"/>
<evidence type="ECO:0000313" key="3">
    <source>
        <dbReference type="Proteomes" id="UP000547510"/>
    </source>
</evidence>
<protein>
    <submittedName>
        <fullName evidence="2">FtsH-binding integral membrane protein</fullName>
    </submittedName>
</protein>
<feature type="transmembrane region" description="Helical" evidence="1">
    <location>
        <begin position="78"/>
        <end position="97"/>
    </location>
</feature>
<comment type="caution">
    <text evidence="2">The sequence shown here is derived from an EMBL/GenBank/DDBJ whole genome shotgun (WGS) entry which is preliminary data.</text>
</comment>
<keyword evidence="1" id="KW-1133">Transmembrane helix</keyword>
<evidence type="ECO:0000313" key="2">
    <source>
        <dbReference type="EMBL" id="MBB5957964.1"/>
    </source>
</evidence>
<dbReference type="EMBL" id="JACHJN010000007">
    <property type="protein sequence ID" value="MBB5957964.1"/>
    <property type="molecule type" value="Genomic_DNA"/>
</dbReference>
<feature type="transmembrane region" description="Helical" evidence="1">
    <location>
        <begin position="170"/>
        <end position="191"/>
    </location>
</feature>
<dbReference type="RefSeq" id="WP_184693539.1">
    <property type="nucleotide sequence ID" value="NZ_JACHJN010000007.1"/>
</dbReference>
<keyword evidence="1" id="KW-0472">Membrane</keyword>
<gene>
    <name evidence="2" type="ORF">FHS29_004572</name>
</gene>
<reference evidence="2 3" key="1">
    <citation type="submission" date="2020-08" db="EMBL/GenBank/DDBJ databases">
        <title>Genomic Encyclopedia of Type Strains, Phase III (KMG-III): the genomes of soil and plant-associated and newly described type strains.</title>
        <authorList>
            <person name="Whitman W."/>
        </authorList>
    </citation>
    <scope>NUCLEOTIDE SEQUENCE [LARGE SCALE GENOMIC DNA]</scope>
    <source>
        <strain evidence="2 3">CECT 8640</strain>
    </source>
</reference>
<feature type="transmembrane region" description="Helical" evidence="1">
    <location>
        <begin position="145"/>
        <end position="164"/>
    </location>
</feature>
<feature type="transmembrane region" description="Helical" evidence="1">
    <location>
        <begin position="238"/>
        <end position="261"/>
    </location>
</feature>
<organism evidence="2 3">
    <name type="scientific">Saccharothrix tamanrassetensis</name>
    <dbReference type="NCBI Taxonomy" id="1051531"/>
    <lineage>
        <taxon>Bacteria</taxon>
        <taxon>Bacillati</taxon>
        <taxon>Actinomycetota</taxon>
        <taxon>Actinomycetes</taxon>
        <taxon>Pseudonocardiales</taxon>
        <taxon>Pseudonocardiaceae</taxon>
        <taxon>Saccharothrix</taxon>
    </lineage>
</organism>
<feature type="transmembrane region" description="Helical" evidence="1">
    <location>
        <begin position="39"/>
        <end position="57"/>
    </location>
</feature>
<keyword evidence="3" id="KW-1185">Reference proteome</keyword>
<feature type="transmembrane region" description="Helical" evidence="1">
    <location>
        <begin position="117"/>
        <end position="138"/>
    </location>
</feature>
<dbReference type="Proteomes" id="UP000547510">
    <property type="component" value="Unassembled WGS sequence"/>
</dbReference>
<evidence type="ECO:0000256" key="1">
    <source>
        <dbReference type="SAM" id="Phobius"/>
    </source>
</evidence>
<dbReference type="AlphaFoldDB" id="A0A841CNM3"/>
<sequence length="326" mass="34109">MIGAWLLLAAAVTETFGLMWDLQWHADVGPDTFFTAPHLMIYLGMAMCGLTSLTVVLRHTFRPTDARTVRVLGTFNAPLGFLVGGLGSAGGLLYGLMDLWWHTVYGFDATPTSPPHVALSLCSLLEVVGGMIAFAALHERRAARFGFAVIVGVACYGTIFLLLSTPPLPFVSTLPLAVALMLVFGLVLVAAVTRRPGYVTVAGLSFAAMQLITLFAAPPVTRAYAAALDLPLRDYADGIAWFAMYAPLAVVPAALVVEAVLVVGRRRSTPRTVVPLLGGAAAAVLVVGHLVQVGQPDPATVVAAAVLGVGAGWLGWRGAAPLRVGV</sequence>
<feature type="transmembrane region" description="Helical" evidence="1">
    <location>
        <begin position="298"/>
        <end position="316"/>
    </location>
</feature>
<keyword evidence="1" id="KW-0812">Transmembrane</keyword>
<accession>A0A841CNM3</accession>
<name>A0A841CNM3_9PSEU</name>